<dbReference type="RefSeq" id="WP_402960019.1">
    <property type="nucleotide sequence ID" value="NZ_JBJHQH010000027.1"/>
</dbReference>
<proteinExistence type="inferred from homology"/>
<dbReference type="Proteomes" id="UP001623041">
    <property type="component" value="Unassembled WGS sequence"/>
</dbReference>
<protein>
    <recommendedName>
        <fullName evidence="1">Probable queuosine precursor transporter</fullName>
        <shortName evidence="1">Q precursor transporter</shortName>
    </recommendedName>
</protein>
<keyword evidence="1" id="KW-1003">Cell membrane</keyword>
<feature type="transmembrane region" description="Helical" evidence="1">
    <location>
        <begin position="62"/>
        <end position="82"/>
    </location>
</feature>
<name>A0ABW8RMJ6_9BACI</name>
<accession>A0ABW8RMJ6</accession>
<comment type="caution">
    <text evidence="2">The sequence shown here is derived from an EMBL/GenBank/DDBJ whole genome shotgun (WGS) entry which is preliminary data.</text>
</comment>
<comment type="function">
    <text evidence="1">Involved in the import of queuosine (Q) precursors, required for Q precursor salvage.</text>
</comment>
<reference evidence="2 3" key="1">
    <citation type="submission" date="2024-11" db="EMBL/GenBank/DDBJ databases">
        <authorList>
            <person name="Lucas J.A."/>
        </authorList>
    </citation>
    <scope>NUCLEOTIDE SEQUENCE [LARGE SCALE GENOMIC DNA]</scope>
    <source>
        <strain evidence="2 3">Z 5.4</strain>
    </source>
</reference>
<dbReference type="InterPro" id="IPR003744">
    <property type="entry name" value="YhhQ"/>
</dbReference>
<dbReference type="EMBL" id="JBJHQH010000027">
    <property type="protein sequence ID" value="MFK9094735.1"/>
    <property type="molecule type" value="Genomic_DNA"/>
</dbReference>
<keyword evidence="1" id="KW-1133">Transmembrane helix</keyword>
<feature type="transmembrane region" description="Helical" evidence="1">
    <location>
        <begin position="7"/>
        <end position="24"/>
    </location>
</feature>
<sequence length="215" mass="23984">MIFYLNGIFVGLLILANIVAVKLFSIGNFAILPAAVIVYIFTYPLIDVIVEVYGKKEGRRTVQAGLITQILALIFITITIHLPAAPIFKEQGSFETILNGSFRVIIASLISYAVSQNLDVFVFNKLKKRHGQKKLWLRNNASTMLSQLIDTTIFISIAFYGTMPIAVLGSLILTQYIFKFAAAILTTPLVYGLVHFIRKQESREPAHPLQRVAPK</sequence>
<comment type="similarity">
    <text evidence="1">Belongs to the vitamin uptake transporter (VUT/ECF) (TC 2.A.88) family. Q precursor transporter subfamily.</text>
</comment>
<gene>
    <name evidence="2" type="ORF">ACJEBI_25080</name>
</gene>
<feature type="transmembrane region" description="Helical" evidence="1">
    <location>
        <begin position="30"/>
        <end position="50"/>
    </location>
</feature>
<feature type="transmembrane region" description="Helical" evidence="1">
    <location>
        <begin position="144"/>
        <end position="167"/>
    </location>
</feature>
<evidence type="ECO:0000313" key="2">
    <source>
        <dbReference type="EMBL" id="MFK9094735.1"/>
    </source>
</evidence>
<feature type="transmembrane region" description="Helical" evidence="1">
    <location>
        <begin position="102"/>
        <end position="123"/>
    </location>
</feature>
<dbReference type="PANTHER" id="PTHR34300">
    <property type="entry name" value="QUEUOSINE PRECURSOR TRANSPORTER-RELATED"/>
    <property type="match status" value="1"/>
</dbReference>
<dbReference type="HAMAP" id="MF_02088">
    <property type="entry name" value="Q_prec_transport"/>
    <property type="match status" value="1"/>
</dbReference>
<comment type="subcellular location">
    <subcellularLocation>
        <location evidence="1">Cell membrane</location>
        <topology evidence="1">Multi-pass membrane protein</topology>
    </subcellularLocation>
</comment>
<keyword evidence="3" id="KW-1185">Reference proteome</keyword>
<keyword evidence="1" id="KW-0812">Transmembrane</keyword>
<evidence type="ECO:0000313" key="3">
    <source>
        <dbReference type="Proteomes" id="UP001623041"/>
    </source>
</evidence>
<dbReference type="PANTHER" id="PTHR34300:SF2">
    <property type="entry name" value="QUEUOSINE PRECURSOR TRANSPORTER-RELATED"/>
    <property type="match status" value="1"/>
</dbReference>
<evidence type="ECO:0000256" key="1">
    <source>
        <dbReference type="HAMAP-Rule" id="MF_02088"/>
    </source>
</evidence>
<keyword evidence="1" id="KW-0813">Transport</keyword>
<dbReference type="Pfam" id="PF02592">
    <property type="entry name" value="Vut_1"/>
    <property type="match status" value="1"/>
</dbReference>
<keyword evidence="1" id="KW-0472">Membrane</keyword>
<organism evidence="2 3">
    <name type="scientific">Bacillus salipaludis</name>
    <dbReference type="NCBI Taxonomy" id="2547811"/>
    <lineage>
        <taxon>Bacteria</taxon>
        <taxon>Bacillati</taxon>
        <taxon>Bacillota</taxon>
        <taxon>Bacilli</taxon>
        <taxon>Bacillales</taxon>
        <taxon>Bacillaceae</taxon>
        <taxon>Bacillus</taxon>
    </lineage>
</organism>
<dbReference type="NCBIfam" id="TIGR00697">
    <property type="entry name" value="queuosine precursor transporter"/>
    <property type="match status" value="1"/>
</dbReference>
<feature type="transmembrane region" description="Helical" evidence="1">
    <location>
        <begin position="173"/>
        <end position="194"/>
    </location>
</feature>